<dbReference type="Proteomes" id="UP001629246">
    <property type="component" value="Unassembled WGS sequence"/>
</dbReference>
<feature type="chain" id="PRO_5046914274" evidence="1">
    <location>
        <begin position="32"/>
        <end position="114"/>
    </location>
</feature>
<name>A0ABW9A3S0_9BURK</name>
<dbReference type="InterPro" id="IPR021719">
    <property type="entry name" value="Prot_inh_I78"/>
</dbReference>
<accession>A0ABW9A3S0</accession>
<sequence length="114" mass="11885">MRTPPQLRLQSSMLTARGTLALAVIALSACAAPGISHTDDAAMTRPAMRCDAAGAQKLLGRTADADLLAQAQQQAGAASARILGPNDAVTMEFNPTRLNLQTDSKRVIVRVVCG</sequence>
<dbReference type="Gene3D" id="3.30.10.10">
    <property type="entry name" value="Trypsin Inhibitor V, subunit A"/>
    <property type="match status" value="1"/>
</dbReference>
<dbReference type="RefSeq" id="WP_408155259.1">
    <property type="nucleotide sequence ID" value="NZ_JAQQFM010000002.1"/>
</dbReference>
<keyword evidence="1" id="KW-0732">Signal</keyword>
<dbReference type="EMBL" id="JAQQFM010000002">
    <property type="protein sequence ID" value="MFL9923526.1"/>
    <property type="molecule type" value="Genomic_DNA"/>
</dbReference>
<organism evidence="2 3">
    <name type="scientific">Herbaspirillum lusitanum</name>
    <dbReference type="NCBI Taxonomy" id="213312"/>
    <lineage>
        <taxon>Bacteria</taxon>
        <taxon>Pseudomonadati</taxon>
        <taxon>Pseudomonadota</taxon>
        <taxon>Betaproteobacteria</taxon>
        <taxon>Burkholderiales</taxon>
        <taxon>Oxalobacteraceae</taxon>
        <taxon>Herbaspirillum</taxon>
    </lineage>
</organism>
<evidence type="ECO:0000256" key="1">
    <source>
        <dbReference type="SAM" id="SignalP"/>
    </source>
</evidence>
<reference evidence="2 3" key="1">
    <citation type="journal article" date="2024" name="Chem. Sci.">
        <title>Discovery of megapolipeptins by genome mining of a Burkholderiales bacteria collection.</title>
        <authorList>
            <person name="Paulo B.S."/>
            <person name="Recchia M.J.J."/>
            <person name="Lee S."/>
            <person name="Fergusson C.H."/>
            <person name="Romanowski S.B."/>
            <person name="Hernandez A."/>
            <person name="Krull N."/>
            <person name="Liu D.Y."/>
            <person name="Cavanagh H."/>
            <person name="Bos A."/>
            <person name="Gray C.A."/>
            <person name="Murphy B.T."/>
            <person name="Linington R.G."/>
            <person name="Eustaquio A.S."/>
        </authorList>
    </citation>
    <scope>NUCLEOTIDE SEQUENCE [LARGE SCALE GENOMIC DNA]</scope>
    <source>
        <strain evidence="2 3">RL21-008-BIB-A</strain>
    </source>
</reference>
<evidence type="ECO:0000313" key="3">
    <source>
        <dbReference type="Proteomes" id="UP001629246"/>
    </source>
</evidence>
<dbReference type="PROSITE" id="PS51257">
    <property type="entry name" value="PROKAR_LIPOPROTEIN"/>
    <property type="match status" value="1"/>
</dbReference>
<keyword evidence="3" id="KW-1185">Reference proteome</keyword>
<gene>
    <name evidence="2" type="ORF">PQR62_04565</name>
</gene>
<protein>
    <submittedName>
        <fullName evidence="2">I78 family peptidase inhibitor</fullName>
    </submittedName>
</protein>
<dbReference type="Pfam" id="PF11720">
    <property type="entry name" value="Inhibitor_I78"/>
    <property type="match status" value="1"/>
</dbReference>
<evidence type="ECO:0000313" key="2">
    <source>
        <dbReference type="EMBL" id="MFL9923526.1"/>
    </source>
</evidence>
<proteinExistence type="predicted"/>
<comment type="caution">
    <text evidence="2">The sequence shown here is derived from an EMBL/GenBank/DDBJ whole genome shotgun (WGS) entry which is preliminary data.</text>
</comment>
<feature type="signal peptide" evidence="1">
    <location>
        <begin position="1"/>
        <end position="31"/>
    </location>
</feature>
<dbReference type="PANTHER" id="PTHR39600:SF1">
    <property type="entry name" value="PEPTIDASE INHIBITOR I78 FAMILY PROTEIN"/>
    <property type="match status" value="1"/>
</dbReference>
<dbReference type="PANTHER" id="PTHR39600">
    <property type="entry name" value="PEPTIDASE INHIBITOR I78 FAMILY PROTEIN"/>
    <property type="match status" value="1"/>
</dbReference>